<accession>A0A327PCJ5</accession>
<protein>
    <submittedName>
        <fullName evidence="2">Putative lumazine-binding protein</fullName>
    </submittedName>
</protein>
<reference evidence="2 3" key="1">
    <citation type="submission" date="2018-06" db="EMBL/GenBank/DDBJ databases">
        <title>Genomic Encyclopedia of Archaeal and Bacterial Type Strains, Phase II (KMG-II): from individual species to whole genera.</title>
        <authorList>
            <person name="Goeker M."/>
        </authorList>
    </citation>
    <scope>NUCLEOTIDE SEQUENCE [LARGE SCALE GENOMIC DNA]</scope>
    <source>
        <strain evidence="2 3">DSM 23446</strain>
    </source>
</reference>
<dbReference type="Gene3D" id="3.10.450.50">
    <property type="match status" value="1"/>
</dbReference>
<dbReference type="InterPro" id="IPR039437">
    <property type="entry name" value="FrzH/put_lumazine-bd"/>
</dbReference>
<sequence length="150" mass="16623">MKNLLFGLFSLILVFPAFSQTDEADVKEVIQTLFDGMRAKNAEQIASVFSENAIMQTIETTGDTGTVKAGSVADFVKGIGSLPVEMKLDERITDYQINIDGPMATAWTPYEFYANDKFSHCGVNSFQLVKMASGWKIVYIIDTRRKDGCS</sequence>
<evidence type="ECO:0000313" key="2">
    <source>
        <dbReference type="EMBL" id="RAI89980.1"/>
    </source>
</evidence>
<proteinExistence type="predicted"/>
<organism evidence="2 3">
    <name type="scientific">Algoriphagus yeomjeoni</name>
    <dbReference type="NCBI Taxonomy" id="291403"/>
    <lineage>
        <taxon>Bacteria</taxon>
        <taxon>Pseudomonadati</taxon>
        <taxon>Bacteroidota</taxon>
        <taxon>Cytophagia</taxon>
        <taxon>Cytophagales</taxon>
        <taxon>Cyclobacteriaceae</taxon>
        <taxon>Algoriphagus</taxon>
    </lineage>
</organism>
<evidence type="ECO:0000313" key="3">
    <source>
        <dbReference type="Proteomes" id="UP000249610"/>
    </source>
</evidence>
<dbReference type="SUPFAM" id="SSF54427">
    <property type="entry name" value="NTF2-like"/>
    <property type="match status" value="1"/>
</dbReference>
<dbReference type="OrthoDB" id="117186at2"/>
<gene>
    <name evidence="2" type="ORF">LV83_01982</name>
</gene>
<dbReference type="Proteomes" id="UP000249610">
    <property type="component" value="Unassembled WGS sequence"/>
</dbReference>
<dbReference type="AlphaFoldDB" id="A0A327PCJ5"/>
<keyword evidence="1" id="KW-0732">Signal</keyword>
<comment type="caution">
    <text evidence="2">The sequence shown here is derived from an EMBL/GenBank/DDBJ whole genome shotgun (WGS) entry which is preliminary data.</text>
</comment>
<dbReference type="Pfam" id="PF12893">
    <property type="entry name" value="Lumazine_bd_2"/>
    <property type="match status" value="1"/>
</dbReference>
<keyword evidence="3" id="KW-1185">Reference proteome</keyword>
<feature type="chain" id="PRO_5016333756" evidence="1">
    <location>
        <begin position="20"/>
        <end position="150"/>
    </location>
</feature>
<dbReference type="EMBL" id="QLLK01000005">
    <property type="protein sequence ID" value="RAI89980.1"/>
    <property type="molecule type" value="Genomic_DNA"/>
</dbReference>
<evidence type="ECO:0000256" key="1">
    <source>
        <dbReference type="SAM" id="SignalP"/>
    </source>
</evidence>
<dbReference type="RefSeq" id="WP_111611617.1">
    <property type="nucleotide sequence ID" value="NZ_QLLK01000005.1"/>
</dbReference>
<name>A0A327PCJ5_9BACT</name>
<feature type="signal peptide" evidence="1">
    <location>
        <begin position="1"/>
        <end position="19"/>
    </location>
</feature>
<dbReference type="InterPro" id="IPR032710">
    <property type="entry name" value="NTF2-like_dom_sf"/>
</dbReference>